<gene>
    <name evidence="2" type="ORF">JHE00_15495</name>
</gene>
<dbReference type="InterPro" id="IPR026555">
    <property type="entry name" value="NSL3/Tex30"/>
</dbReference>
<dbReference type="GO" id="GO:0016787">
    <property type="term" value="F:hydrolase activity"/>
    <property type="evidence" value="ECO:0007669"/>
    <property type="project" value="UniProtKB-KW"/>
</dbReference>
<protein>
    <submittedName>
        <fullName evidence="2">Alpha/beta hydrolase</fullName>
    </submittedName>
</protein>
<dbReference type="AlphaFoldDB" id="A0A934QSI2"/>
<reference evidence="2" key="1">
    <citation type="submission" date="2020-12" db="EMBL/GenBank/DDBJ databases">
        <title>Prauserella sp. ASG 168, a novel actinomycete isolated from cave rock.</title>
        <authorList>
            <person name="Suriyachadkun C."/>
        </authorList>
    </citation>
    <scope>NUCLEOTIDE SEQUENCE</scope>
    <source>
        <strain evidence="2">ASG 168</strain>
    </source>
</reference>
<sequence length="204" mass="21381">MTSKTIETPHGPARAELHCADEGYAGLLLGHGAGGGIEAPDLVAVTRAARDSGVHVALVEQPYRVAGRRAPAPAKQLDAAWLAVAEDLAGTWFDELPLVFGGRSSGARVACRTAAQGQAAAVLCLAFPEHPPGKPEKTRQPELDGVEVPTLVVQGERDPFGRPEAGPHHEIVVLPGDHSLKADLEGVSRAASEWLGRVLRPLVT</sequence>
<name>A0A934QSI2_9PSEU</name>
<evidence type="ECO:0000313" key="3">
    <source>
        <dbReference type="Proteomes" id="UP000635245"/>
    </source>
</evidence>
<organism evidence="2 3">
    <name type="scientific">Prauserella cavernicola</name>
    <dbReference type="NCBI Taxonomy" id="2800127"/>
    <lineage>
        <taxon>Bacteria</taxon>
        <taxon>Bacillati</taxon>
        <taxon>Actinomycetota</taxon>
        <taxon>Actinomycetes</taxon>
        <taxon>Pseudonocardiales</taxon>
        <taxon>Pseudonocardiaceae</taxon>
        <taxon>Prauserella</taxon>
    </lineage>
</organism>
<dbReference type="EMBL" id="JAENJH010000003">
    <property type="protein sequence ID" value="MBK1785735.1"/>
    <property type="molecule type" value="Genomic_DNA"/>
</dbReference>
<evidence type="ECO:0000259" key="1">
    <source>
        <dbReference type="Pfam" id="PF20408"/>
    </source>
</evidence>
<dbReference type="SUPFAM" id="SSF53474">
    <property type="entry name" value="alpha/beta-Hydrolases"/>
    <property type="match status" value="1"/>
</dbReference>
<evidence type="ECO:0000313" key="2">
    <source>
        <dbReference type="EMBL" id="MBK1785735.1"/>
    </source>
</evidence>
<keyword evidence="3" id="KW-1185">Reference proteome</keyword>
<proteinExistence type="predicted"/>
<comment type="caution">
    <text evidence="2">The sequence shown here is derived from an EMBL/GenBank/DDBJ whole genome shotgun (WGS) entry which is preliminary data.</text>
</comment>
<dbReference type="InterPro" id="IPR029058">
    <property type="entry name" value="AB_hydrolase_fold"/>
</dbReference>
<dbReference type="Gene3D" id="3.40.50.1820">
    <property type="entry name" value="alpha/beta hydrolase"/>
    <property type="match status" value="1"/>
</dbReference>
<accession>A0A934QSI2</accession>
<dbReference type="Proteomes" id="UP000635245">
    <property type="component" value="Unassembled WGS sequence"/>
</dbReference>
<feature type="domain" description="KANL3/Tex30 alpha/beta hydrolase-like" evidence="1">
    <location>
        <begin position="26"/>
        <end position="165"/>
    </location>
</feature>
<dbReference type="PANTHER" id="PTHR13136">
    <property type="entry name" value="TESTIS DEVELOPMENT PROTEIN PRTD"/>
    <property type="match status" value="1"/>
</dbReference>
<dbReference type="PANTHER" id="PTHR13136:SF11">
    <property type="entry name" value="TESTIS-EXPRESSED PROTEIN 30"/>
    <property type="match status" value="1"/>
</dbReference>
<dbReference type="InterPro" id="IPR046879">
    <property type="entry name" value="KANL3/Tex30_Abhydrolase"/>
</dbReference>
<dbReference type="RefSeq" id="WP_200318759.1">
    <property type="nucleotide sequence ID" value="NZ_JAENJH010000003.1"/>
</dbReference>
<keyword evidence="2" id="KW-0378">Hydrolase</keyword>
<dbReference type="Pfam" id="PF20408">
    <property type="entry name" value="Abhydrolase_11"/>
    <property type="match status" value="1"/>
</dbReference>